<keyword evidence="11" id="KW-0131">Cell cycle</keyword>
<keyword evidence="19" id="KW-1185">Reference proteome</keyword>
<keyword evidence="3" id="KW-0158">Chromosome</keyword>
<keyword evidence="8" id="KW-0862">Zinc</keyword>
<feature type="region of interest" description="Disordered" evidence="14">
    <location>
        <begin position="131"/>
        <end position="162"/>
    </location>
</feature>
<evidence type="ECO:0000259" key="15">
    <source>
        <dbReference type="PROSITE" id="PS50089"/>
    </source>
</evidence>
<comment type="subcellular location">
    <subcellularLocation>
        <location evidence="2">Chromosome</location>
    </subcellularLocation>
    <subcellularLocation>
        <location evidence="1">Nucleus</location>
    </subcellularLocation>
</comment>
<feature type="compositionally biased region" description="Basic and acidic residues" evidence="14">
    <location>
        <begin position="131"/>
        <end position="140"/>
    </location>
</feature>
<keyword evidence="5" id="KW-0677">Repeat</keyword>
<evidence type="ECO:0000256" key="7">
    <source>
        <dbReference type="ARBA" id="ARBA00022771"/>
    </source>
</evidence>
<dbReference type="InterPro" id="IPR001841">
    <property type="entry name" value="Znf_RING"/>
</dbReference>
<dbReference type="InterPro" id="IPR018957">
    <property type="entry name" value="Znf_C3HC4_RING-type"/>
</dbReference>
<feature type="domain" description="RING-type" evidence="15">
    <location>
        <begin position="27"/>
        <end position="65"/>
    </location>
</feature>
<evidence type="ECO:0000256" key="14">
    <source>
        <dbReference type="SAM" id="MobiDB-lite"/>
    </source>
</evidence>
<evidence type="ECO:0000313" key="18">
    <source>
        <dbReference type="EMBL" id="KAJ8467923.1"/>
    </source>
</evidence>
<accession>A0AAV8QC54</accession>
<evidence type="ECO:0000256" key="3">
    <source>
        <dbReference type="ARBA" id="ARBA00022454"/>
    </source>
</evidence>
<feature type="compositionally biased region" description="Polar residues" evidence="14">
    <location>
        <begin position="187"/>
        <end position="197"/>
    </location>
</feature>
<dbReference type="PANTHER" id="PTHR13763">
    <property type="entry name" value="BREAST CANCER TYPE 1 SUSCEPTIBILITY PROTEIN BRCA1"/>
    <property type="match status" value="1"/>
</dbReference>
<dbReference type="Gene3D" id="3.40.50.10190">
    <property type="entry name" value="BRCT domain"/>
    <property type="match status" value="2"/>
</dbReference>
<evidence type="ECO:0000256" key="4">
    <source>
        <dbReference type="ARBA" id="ARBA00022723"/>
    </source>
</evidence>
<dbReference type="Pfam" id="PF00533">
    <property type="entry name" value="BRCT"/>
    <property type="match status" value="1"/>
</dbReference>
<keyword evidence="10" id="KW-0539">Nucleus</keyword>
<keyword evidence="9" id="KW-0234">DNA repair</keyword>
<dbReference type="PROSITE" id="PS51805">
    <property type="entry name" value="EPHD"/>
    <property type="match status" value="1"/>
</dbReference>
<dbReference type="GO" id="GO:0045944">
    <property type="term" value="P:positive regulation of transcription by RNA polymerase II"/>
    <property type="evidence" value="ECO:0007669"/>
    <property type="project" value="TreeGrafter"/>
</dbReference>
<dbReference type="FunFam" id="3.40.50.10190:FF:000006">
    <property type="entry name" value="Breast cancer type 1 susceptibility protein homolog"/>
    <property type="match status" value="1"/>
</dbReference>
<evidence type="ECO:0000259" key="16">
    <source>
        <dbReference type="PROSITE" id="PS50172"/>
    </source>
</evidence>
<evidence type="ECO:0000313" key="19">
    <source>
        <dbReference type="Proteomes" id="UP001222027"/>
    </source>
</evidence>
<feature type="region of interest" description="Disordered" evidence="14">
    <location>
        <begin position="229"/>
        <end position="263"/>
    </location>
</feature>
<dbReference type="GO" id="GO:0008270">
    <property type="term" value="F:zinc ion binding"/>
    <property type="evidence" value="ECO:0007669"/>
    <property type="project" value="UniProtKB-KW"/>
</dbReference>
<dbReference type="PROSITE" id="PS00518">
    <property type="entry name" value="ZF_RING_1"/>
    <property type="match status" value="1"/>
</dbReference>
<evidence type="ECO:0000256" key="11">
    <source>
        <dbReference type="ARBA" id="ARBA00023306"/>
    </source>
</evidence>
<keyword evidence="6" id="KW-0227">DNA damage</keyword>
<name>A0AAV8QC54_ENSVE</name>
<evidence type="ECO:0000256" key="10">
    <source>
        <dbReference type="ARBA" id="ARBA00023242"/>
    </source>
</evidence>
<keyword evidence="7 13" id="KW-0863">Zinc-finger</keyword>
<proteinExistence type="predicted"/>
<dbReference type="GO" id="GO:0004842">
    <property type="term" value="F:ubiquitin-protein transferase activity"/>
    <property type="evidence" value="ECO:0007669"/>
    <property type="project" value="TreeGrafter"/>
</dbReference>
<dbReference type="InterPro" id="IPR013083">
    <property type="entry name" value="Znf_RING/FYVE/PHD"/>
</dbReference>
<feature type="region of interest" description="Disordered" evidence="14">
    <location>
        <begin position="177"/>
        <end position="197"/>
    </location>
</feature>
<dbReference type="Pfam" id="PF00097">
    <property type="entry name" value="zf-C3HC4"/>
    <property type="match status" value="1"/>
</dbReference>
<dbReference type="GO" id="GO:0000724">
    <property type="term" value="P:double-strand break repair via homologous recombination"/>
    <property type="evidence" value="ECO:0007669"/>
    <property type="project" value="TreeGrafter"/>
</dbReference>
<dbReference type="Pfam" id="PF13771">
    <property type="entry name" value="zf-HC5HC2H"/>
    <property type="match status" value="1"/>
</dbReference>
<feature type="domain" description="PHD-type" evidence="17">
    <location>
        <begin position="297"/>
        <end position="417"/>
    </location>
</feature>
<organism evidence="18 19">
    <name type="scientific">Ensete ventricosum</name>
    <name type="common">Abyssinian banana</name>
    <name type="synonym">Musa ensete</name>
    <dbReference type="NCBI Taxonomy" id="4639"/>
    <lineage>
        <taxon>Eukaryota</taxon>
        <taxon>Viridiplantae</taxon>
        <taxon>Streptophyta</taxon>
        <taxon>Embryophyta</taxon>
        <taxon>Tracheophyta</taxon>
        <taxon>Spermatophyta</taxon>
        <taxon>Magnoliopsida</taxon>
        <taxon>Liliopsida</taxon>
        <taxon>Zingiberales</taxon>
        <taxon>Musaceae</taxon>
        <taxon>Ensete</taxon>
    </lineage>
</organism>
<dbReference type="SMART" id="SM00184">
    <property type="entry name" value="RING"/>
    <property type="match status" value="1"/>
</dbReference>
<evidence type="ECO:0000256" key="5">
    <source>
        <dbReference type="ARBA" id="ARBA00022737"/>
    </source>
</evidence>
<evidence type="ECO:0000256" key="9">
    <source>
        <dbReference type="ARBA" id="ARBA00023204"/>
    </source>
</evidence>
<dbReference type="InterPro" id="IPR017907">
    <property type="entry name" value="Znf_RING_CS"/>
</dbReference>
<reference evidence="18 19" key="1">
    <citation type="submission" date="2022-12" db="EMBL/GenBank/DDBJ databases">
        <title>Chromosome-scale assembly of the Ensete ventricosum genome.</title>
        <authorList>
            <person name="Dussert Y."/>
            <person name="Stocks J."/>
            <person name="Wendawek A."/>
            <person name="Woldeyes F."/>
            <person name="Nichols R.A."/>
            <person name="Borrell J.S."/>
        </authorList>
    </citation>
    <scope>NUCLEOTIDE SEQUENCE [LARGE SCALE GENOMIC DNA]</scope>
    <source>
        <strain evidence="19">cv. Maze</strain>
        <tissue evidence="18">Seeds</tissue>
    </source>
</reference>
<dbReference type="PROSITE" id="PS50172">
    <property type="entry name" value="BRCT"/>
    <property type="match status" value="2"/>
</dbReference>
<evidence type="ECO:0000256" key="1">
    <source>
        <dbReference type="ARBA" id="ARBA00004123"/>
    </source>
</evidence>
<dbReference type="Proteomes" id="UP001222027">
    <property type="component" value="Unassembled WGS sequence"/>
</dbReference>
<dbReference type="SUPFAM" id="SSF57850">
    <property type="entry name" value="RING/U-box"/>
    <property type="match status" value="1"/>
</dbReference>
<dbReference type="SUPFAM" id="SSF52113">
    <property type="entry name" value="BRCT domain"/>
    <property type="match status" value="1"/>
</dbReference>
<dbReference type="InterPro" id="IPR001357">
    <property type="entry name" value="BRCT_dom"/>
</dbReference>
<dbReference type="PROSITE" id="PS50089">
    <property type="entry name" value="ZF_RING_2"/>
    <property type="match status" value="1"/>
</dbReference>
<evidence type="ECO:0000256" key="6">
    <source>
        <dbReference type="ARBA" id="ARBA00022763"/>
    </source>
</evidence>
<dbReference type="InterPro" id="IPR036420">
    <property type="entry name" value="BRCT_dom_sf"/>
</dbReference>
<gene>
    <name evidence="18" type="ORF">OPV22_030475</name>
</gene>
<dbReference type="Gene3D" id="3.30.40.10">
    <property type="entry name" value="Zinc/RING finger domain, C3HC4 (zinc finger)"/>
    <property type="match status" value="2"/>
</dbReference>
<evidence type="ECO:0000256" key="12">
    <source>
        <dbReference type="ARBA" id="ARBA00031556"/>
    </source>
</evidence>
<keyword evidence="4" id="KW-0479">Metal-binding</keyword>
<dbReference type="PANTHER" id="PTHR13763:SF9">
    <property type="entry name" value="BRCA1-ASSOCIATED RING DOMAIN PROTEIN 1"/>
    <property type="match status" value="1"/>
</dbReference>
<protein>
    <recommendedName>
        <fullName evidence="12">RING-type E3 ubiquitin transferase BRCA1</fullName>
    </recommendedName>
</protein>
<dbReference type="GO" id="GO:0005694">
    <property type="term" value="C:chromosome"/>
    <property type="evidence" value="ECO:0007669"/>
    <property type="project" value="UniProtKB-SubCell"/>
</dbReference>
<sequence length="733" mass="81824">MIDSEDIVQIWSPFLNYLVKLEMELKCSICTNLLKVPKVLPCDHVFCSGCMSSLIDKDTVCPSCDLPFLPKDVRLALHVERLVCIFQEMDDAIGTIVQRKASPPGAPGVRIPAKKDPVSVNNRIEDKWIEVQHKPQEKSSHLHSHGSPLTGQDSNKTGDDGENQEVILVGSMNSEQKSGVHVPFNKGSPNSPSTFSENEVSNLYIRDRYSEHTTEKSPTKIIKAESYASHEVRRPQLSPSSVTGHPITKDDCKTTVGSSQKRAGVQKLKTSKRQKLNDNHVKNHTSRHLHTPSIVFGDECAFCHSFRTTEASGPMCRYKDGRLVAMEEASQSRVTHAHQKCIEWAPQIYFSGDTLKNLEVELRRASKIKCSNCGLKGAALGCYFESCPKSFHVPCAVEISGCRWDCVNFHVLCPDHSSEKLPCDDDGGLEKTSPTTHFPSVQIERRKSLGNLTEHQSSEHHAAAAGVKNERIFIGSALMDSEEELLVKFASLVGGTVTEMWRSDVTHVIASTNESSAYHKTHNVLMAILTGKWVLTTKWVKVCMETGCFVSEEPYEVRFDVYDFTDGSKRGRLGAMEKAQKLFAGLSFRLSEHFTPSSKQSLKELVITAGGVVLEEDILIPQDPFAIEFPALCFIYNEEPPQEYDPRGLAKVKDERCEEAIDFFKKTGAQVRGHTRVLDAIAALDIRYLLMLDPENTLLQHLWGEESRIGEHRRRSVAGGAERWLEAFSENSP</sequence>
<dbReference type="SMART" id="SM00292">
    <property type="entry name" value="BRCT"/>
    <property type="match status" value="1"/>
</dbReference>
<dbReference type="GO" id="GO:0005634">
    <property type="term" value="C:nucleus"/>
    <property type="evidence" value="ECO:0007669"/>
    <property type="project" value="UniProtKB-SubCell"/>
</dbReference>
<dbReference type="InterPro" id="IPR034732">
    <property type="entry name" value="EPHD"/>
</dbReference>
<dbReference type="EMBL" id="JAQQAF010000008">
    <property type="protein sequence ID" value="KAJ8467923.1"/>
    <property type="molecule type" value="Genomic_DNA"/>
</dbReference>
<evidence type="ECO:0000256" key="13">
    <source>
        <dbReference type="PROSITE-ProRule" id="PRU00175"/>
    </source>
</evidence>
<evidence type="ECO:0000259" key="17">
    <source>
        <dbReference type="PROSITE" id="PS51805"/>
    </source>
</evidence>
<feature type="domain" description="BRCT" evidence="16">
    <location>
        <begin position="578"/>
        <end position="616"/>
    </location>
</feature>
<evidence type="ECO:0000256" key="2">
    <source>
        <dbReference type="ARBA" id="ARBA00004286"/>
    </source>
</evidence>
<feature type="domain" description="BRCT" evidence="16">
    <location>
        <begin position="462"/>
        <end position="557"/>
    </location>
</feature>
<dbReference type="InterPro" id="IPR031099">
    <property type="entry name" value="BRCA1-associated"/>
</dbReference>
<comment type="caution">
    <text evidence="18">The sequence shown here is derived from an EMBL/GenBank/DDBJ whole genome shotgun (WGS) entry which is preliminary data.</text>
</comment>
<evidence type="ECO:0000256" key="8">
    <source>
        <dbReference type="ARBA" id="ARBA00022833"/>
    </source>
</evidence>
<dbReference type="AlphaFoldDB" id="A0AAV8QC54"/>